<accession>A0A2P6QPQ7</accession>
<name>A0A2P6QPQ7_ROSCH</name>
<dbReference type="PANTHER" id="PTHR35546">
    <property type="entry name" value="F-BOX PROTEIN INTERACTION DOMAIN PROTEIN-RELATED"/>
    <property type="match status" value="1"/>
</dbReference>
<dbReference type="AlphaFoldDB" id="A0A2P6QPQ7"/>
<comment type="caution">
    <text evidence="1">The sequence shown here is derived from an EMBL/GenBank/DDBJ whole genome shotgun (WGS) entry which is preliminary data.</text>
</comment>
<dbReference type="EMBL" id="PDCK01000042">
    <property type="protein sequence ID" value="PRQ36128.1"/>
    <property type="molecule type" value="Genomic_DNA"/>
</dbReference>
<dbReference type="InterPro" id="IPR055290">
    <property type="entry name" value="At3g26010-like"/>
</dbReference>
<proteinExistence type="predicted"/>
<protein>
    <submittedName>
        <fullName evidence="1">Putative F-box domain-containing protein</fullName>
    </submittedName>
</protein>
<dbReference type="PANTHER" id="PTHR35546:SF130">
    <property type="entry name" value="EXPRESSED PROTEIN"/>
    <property type="match status" value="1"/>
</dbReference>
<dbReference type="Gramene" id="PRQ36128">
    <property type="protein sequence ID" value="PRQ36128"/>
    <property type="gene ID" value="RchiOBHm_Chr4g0388011"/>
</dbReference>
<dbReference type="SUPFAM" id="SSF81383">
    <property type="entry name" value="F-box domain"/>
    <property type="match status" value="1"/>
</dbReference>
<organism evidence="1 2">
    <name type="scientific">Rosa chinensis</name>
    <name type="common">China rose</name>
    <dbReference type="NCBI Taxonomy" id="74649"/>
    <lineage>
        <taxon>Eukaryota</taxon>
        <taxon>Viridiplantae</taxon>
        <taxon>Streptophyta</taxon>
        <taxon>Embryophyta</taxon>
        <taxon>Tracheophyta</taxon>
        <taxon>Spermatophyta</taxon>
        <taxon>Magnoliopsida</taxon>
        <taxon>eudicotyledons</taxon>
        <taxon>Gunneridae</taxon>
        <taxon>Pentapetalae</taxon>
        <taxon>rosids</taxon>
        <taxon>fabids</taxon>
        <taxon>Rosales</taxon>
        <taxon>Rosaceae</taxon>
        <taxon>Rosoideae</taxon>
        <taxon>Rosoideae incertae sedis</taxon>
        <taxon>Rosa</taxon>
    </lineage>
</organism>
<dbReference type="InterPro" id="IPR036047">
    <property type="entry name" value="F-box-like_dom_sf"/>
</dbReference>
<dbReference type="Proteomes" id="UP000238479">
    <property type="component" value="Chromosome 4"/>
</dbReference>
<keyword evidence="2" id="KW-1185">Reference proteome</keyword>
<evidence type="ECO:0000313" key="2">
    <source>
        <dbReference type="Proteomes" id="UP000238479"/>
    </source>
</evidence>
<sequence>MCVSKQWLSLISDPEFRRRHTLRNPNSKISASFKSILLGNHEIPPGWNPFKTLKNSDSVPDVSELRILQSCNGLFLCHIPRSGLETKNHPVYVVNPTTNEFRALSFPVVRHSSDSLFVRYALAFDPSKSPHYKVVCVTNNPHNL</sequence>
<gene>
    <name evidence="1" type="ORF">RchiOBHm_Chr4g0388011</name>
</gene>
<evidence type="ECO:0000313" key="1">
    <source>
        <dbReference type="EMBL" id="PRQ36128.1"/>
    </source>
</evidence>
<reference evidence="1 2" key="1">
    <citation type="journal article" date="2018" name="Nat. Genet.">
        <title>The Rosa genome provides new insights in the design of modern roses.</title>
        <authorList>
            <person name="Bendahmane M."/>
        </authorList>
    </citation>
    <scope>NUCLEOTIDE SEQUENCE [LARGE SCALE GENOMIC DNA]</scope>
    <source>
        <strain evidence="2">cv. Old Blush</strain>
    </source>
</reference>